<dbReference type="InterPro" id="IPR005334">
    <property type="entry name" value="Tctex-1-like"/>
</dbReference>
<sequence>MPSSKTKVAIIGSGVAGLIVARHISSRPEDYSLTVFEQTNQVGGTWVYTDDTEYDKNGLPVHSSMYKNLRTNLPKEIMQIPDFPFKDQDGPSFVHHSVIRQYLQDYTQHFNLYPYIKLNTSVNYVEPETSSTGQINWLITSKDLITKIETTKNFDVVILCNGHYTVGNIPRIRGQETFTGDCIHSHQYRVPENFSGKRVCILGASWSGIDIAMEVCKHAEMVYLSHNLTELFDTKISDNIEQRPGIDYIDGKTFHFGDGTTADVDSFIYCTGYKFTYPFLSDKVEIRTDDNHVEPIYKHLVHTEMPNLFFMGVPALVIPFPMFHIQAQYILRILDGHIKLPSCKEMRLDYEREKSMLLQQGIPIRHIIKMKERQWDYYDEIAAAANIPSFPPVIKKIYYYSNKMRELDFMMATMQMSQSESNDLKIDENSDVNIELLNENDLEYQAAYQIRPKLSEKFKPQIVKEMIHNILFDQLSSQKYNVDEAKVWSKKIADTIRDKVKELNFQRYKFVINVVLGEQRGAGVKTATRCLWDAEADNYAHGHFVNDTIFCVACVYAAFFY</sequence>
<dbReference type="Gene3D" id="3.50.50.60">
    <property type="entry name" value="FAD/NAD(P)-binding domain"/>
    <property type="match status" value="2"/>
</dbReference>
<evidence type="ECO:0000256" key="4">
    <source>
        <dbReference type="ARBA" id="ARBA00022630"/>
    </source>
</evidence>
<dbReference type="Gene3D" id="3.30.1140.40">
    <property type="entry name" value="Tctex-1"/>
    <property type="match status" value="1"/>
</dbReference>
<reference evidence="10" key="1">
    <citation type="journal article" date="2023" name="bioRxiv">
        <title>Scaffold-level genome assemblies of two parasitoid biocontrol wasps reveal the parthenogenesis mechanism and an associated novel virus.</title>
        <authorList>
            <person name="Inwood S."/>
            <person name="Skelly J."/>
            <person name="Guhlin J."/>
            <person name="Harrop T."/>
            <person name="Goldson S."/>
            <person name="Dearden P."/>
        </authorList>
    </citation>
    <scope>NUCLEOTIDE SEQUENCE</scope>
    <source>
        <strain evidence="10">Lincoln</strain>
        <tissue evidence="10">Whole body</tissue>
    </source>
</reference>
<keyword evidence="6" id="KW-0521">NADP</keyword>
<evidence type="ECO:0000256" key="6">
    <source>
        <dbReference type="ARBA" id="ARBA00022857"/>
    </source>
</evidence>
<comment type="similarity">
    <text evidence="3 9">Belongs to the FMO family.</text>
</comment>
<dbReference type="GO" id="GO:0050661">
    <property type="term" value="F:NADP binding"/>
    <property type="evidence" value="ECO:0007669"/>
    <property type="project" value="InterPro"/>
</dbReference>
<evidence type="ECO:0000313" key="11">
    <source>
        <dbReference type="Proteomes" id="UP001168972"/>
    </source>
</evidence>
<dbReference type="FunFam" id="3.50.50.60:FF:000138">
    <property type="entry name" value="Flavin-containing monooxygenase"/>
    <property type="match status" value="1"/>
</dbReference>
<keyword evidence="5 9" id="KW-0274">FAD</keyword>
<dbReference type="EMBL" id="JAQQBR010000001">
    <property type="protein sequence ID" value="KAK0182209.1"/>
    <property type="molecule type" value="Genomic_DNA"/>
</dbReference>
<dbReference type="Proteomes" id="UP001168972">
    <property type="component" value="Unassembled WGS sequence"/>
</dbReference>
<accession>A0AA39G7T3</accession>
<dbReference type="InterPro" id="IPR038586">
    <property type="entry name" value="Tctex-1-like_sf"/>
</dbReference>
<evidence type="ECO:0000256" key="1">
    <source>
        <dbReference type="ARBA" id="ARBA00001974"/>
    </source>
</evidence>
<organism evidence="10 11">
    <name type="scientific">Microctonus hyperodae</name>
    <name type="common">Parasitoid wasp</name>
    <dbReference type="NCBI Taxonomy" id="165561"/>
    <lineage>
        <taxon>Eukaryota</taxon>
        <taxon>Metazoa</taxon>
        <taxon>Ecdysozoa</taxon>
        <taxon>Arthropoda</taxon>
        <taxon>Hexapoda</taxon>
        <taxon>Insecta</taxon>
        <taxon>Pterygota</taxon>
        <taxon>Neoptera</taxon>
        <taxon>Endopterygota</taxon>
        <taxon>Hymenoptera</taxon>
        <taxon>Apocrita</taxon>
        <taxon>Ichneumonoidea</taxon>
        <taxon>Braconidae</taxon>
        <taxon>Euphorinae</taxon>
        <taxon>Microctonus</taxon>
    </lineage>
</organism>
<evidence type="ECO:0000256" key="9">
    <source>
        <dbReference type="RuleBase" id="RU361177"/>
    </source>
</evidence>
<dbReference type="SUPFAM" id="SSF51905">
    <property type="entry name" value="FAD/NAD(P)-binding domain"/>
    <property type="match status" value="2"/>
</dbReference>
<gene>
    <name evidence="10" type="ORF">PV327_000370</name>
</gene>
<comment type="similarity">
    <text evidence="2">Belongs to the dynein light chain Tctex-type family.</text>
</comment>
<proteinExistence type="inferred from homology"/>
<dbReference type="PANTHER" id="PTHR23023">
    <property type="entry name" value="DIMETHYLANILINE MONOOXYGENASE"/>
    <property type="match status" value="1"/>
</dbReference>
<dbReference type="Pfam" id="PF03645">
    <property type="entry name" value="Tctex-1"/>
    <property type="match status" value="1"/>
</dbReference>
<keyword evidence="11" id="KW-1185">Reference proteome</keyword>
<comment type="cofactor">
    <cofactor evidence="1 9">
        <name>FAD</name>
        <dbReference type="ChEBI" id="CHEBI:57692"/>
    </cofactor>
</comment>
<keyword evidence="7 9" id="KW-0560">Oxidoreductase</keyword>
<evidence type="ECO:0000313" key="10">
    <source>
        <dbReference type="EMBL" id="KAK0182209.1"/>
    </source>
</evidence>
<protein>
    <recommendedName>
        <fullName evidence="9">Flavin-containing monooxygenase</fullName>
        <ecNumber evidence="9">1.-.-.-</ecNumber>
    </recommendedName>
</protein>
<dbReference type="CDD" id="cd21459">
    <property type="entry name" value="DLC-like_TCTEX1D2"/>
    <property type="match status" value="1"/>
</dbReference>
<dbReference type="GO" id="GO:0004499">
    <property type="term" value="F:N,N-dimethylaniline monooxygenase activity"/>
    <property type="evidence" value="ECO:0007669"/>
    <property type="project" value="InterPro"/>
</dbReference>
<dbReference type="EC" id="1.-.-.-" evidence="9"/>
<dbReference type="GO" id="GO:0050660">
    <property type="term" value="F:flavin adenine dinucleotide binding"/>
    <property type="evidence" value="ECO:0007669"/>
    <property type="project" value="InterPro"/>
</dbReference>
<reference evidence="10" key="2">
    <citation type="submission" date="2023-03" db="EMBL/GenBank/DDBJ databases">
        <authorList>
            <person name="Inwood S.N."/>
            <person name="Skelly J.G."/>
            <person name="Guhlin J."/>
            <person name="Harrop T.W.R."/>
            <person name="Goldson S.G."/>
            <person name="Dearden P.K."/>
        </authorList>
    </citation>
    <scope>NUCLEOTIDE SEQUENCE</scope>
    <source>
        <strain evidence="10">Lincoln</strain>
        <tissue evidence="10">Whole body</tissue>
    </source>
</reference>
<dbReference type="InterPro" id="IPR000960">
    <property type="entry name" value="Flavin_mOase"/>
</dbReference>
<dbReference type="Pfam" id="PF00743">
    <property type="entry name" value="FMO-like"/>
    <property type="match status" value="2"/>
</dbReference>
<dbReference type="InterPro" id="IPR036188">
    <property type="entry name" value="FAD/NAD-bd_sf"/>
</dbReference>
<comment type="caution">
    <text evidence="10">The sequence shown here is derived from an EMBL/GenBank/DDBJ whole genome shotgun (WGS) entry which is preliminary data.</text>
</comment>
<keyword evidence="4 9" id="KW-0285">Flavoprotein</keyword>
<dbReference type="InterPro" id="IPR050346">
    <property type="entry name" value="FMO-like"/>
</dbReference>
<name>A0AA39G7T3_MICHY</name>
<keyword evidence="8 9" id="KW-0503">Monooxygenase</keyword>
<dbReference type="AlphaFoldDB" id="A0AA39G7T3"/>
<dbReference type="PRINTS" id="PR00370">
    <property type="entry name" value="FMOXYGENASE"/>
</dbReference>
<dbReference type="InterPro" id="IPR020946">
    <property type="entry name" value="Flavin_mOase-like"/>
</dbReference>
<evidence type="ECO:0000256" key="7">
    <source>
        <dbReference type="ARBA" id="ARBA00023002"/>
    </source>
</evidence>
<evidence type="ECO:0000256" key="5">
    <source>
        <dbReference type="ARBA" id="ARBA00022827"/>
    </source>
</evidence>
<evidence type="ECO:0000256" key="8">
    <source>
        <dbReference type="ARBA" id="ARBA00023033"/>
    </source>
</evidence>
<evidence type="ECO:0000256" key="2">
    <source>
        <dbReference type="ARBA" id="ARBA00005361"/>
    </source>
</evidence>
<evidence type="ECO:0000256" key="3">
    <source>
        <dbReference type="ARBA" id="ARBA00009183"/>
    </source>
</evidence>
<dbReference type="FunFam" id="3.30.1140.40:FF:000003">
    <property type="entry name" value="tctex1 domain-containing protein 2"/>
    <property type="match status" value="1"/>
</dbReference>